<evidence type="ECO:0000256" key="1">
    <source>
        <dbReference type="SAM" id="Phobius"/>
    </source>
</evidence>
<evidence type="ECO:0000313" key="3">
    <source>
        <dbReference type="Proteomes" id="UP000517916"/>
    </source>
</evidence>
<feature type="transmembrane region" description="Helical" evidence="1">
    <location>
        <begin position="222"/>
        <end position="245"/>
    </location>
</feature>
<name>A0ABR6BR85_9PSEU</name>
<dbReference type="Pfam" id="PF20176">
    <property type="entry name" value="DUF6541"/>
    <property type="match status" value="1"/>
</dbReference>
<feature type="transmembrane region" description="Helical" evidence="1">
    <location>
        <begin position="474"/>
        <end position="494"/>
    </location>
</feature>
<feature type="transmembrane region" description="Helical" evidence="1">
    <location>
        <begin position="444"/>
        <end position="467"/>
    </location>
</feature>
<evidence type="ECO:0000313" key="2">
    <source>
        <dbReference type="EMBL" id="MBA8929079.1"/>
    </source>
</evidence>
<feature type="transmembrane region" description="Helical" evidence="1">
    <location>
        <begin position="186"/>
        <end position="210"/>
    </location>
</feature>
<proteinExistence type="predicted"/>
<sequence length="645" mass="67934">MTWLDAVPVVLVCAAWLILPGLPVSYALGLRGIAALATAPTITITVTAFTAVAAGKAGVHWSVPLVIGVHLVLALLAGLGSLLLRRRTARREPDPGWVLGAALLVLVPTAVLGAFGLVPGFGGVETLAQSFDSVFHYNVVASILDTGNASSLSLGSITSPSVTGAFYPAAWHDLVSLVVLSTGTSIAAATNLLAGVAALVAWPIGCMLLARQLFGRSPAAMVCTGVLSIAFTAFPWGLLGFGVLWPNTLGMAMAPVGLALTASIAGVAEQDVIGRGRAWLLLPLCFAGAGLAHPNVVFTMAALGFFVVMAGMLRRRARLRAEGRGARGTIDMLLVFLGYALVGLWVVTTPVFLPVRRTYWPPFESPLEAARDVLLNSPNLKPALWVVSVLVVVGAVLSIRRPALRWVVCAHALSGVLYVLTASVNAHGSQRLTGYWYNDSFRLAAMLPITGVPLAVAALVCAATALLKARPSLVPWLATGLTAVVVAATGGLYAREHADVLAPVYQTQGRNPDFTLVDDSELAFFQRVKDKIPAGSVVANDPWDGSALLWATTGRRVMSPQLGFDVPEPQKYLADHLVDAGRDPKVCTVAKQLGVNYMLIGKGLFWPWIEAPKQLYPGIADPGNRPGFRLVDSDGSSKLYQLTAC</sequence>
<feature type="transmembrane region" description="Helical" evidence="1">
    <location>
        <begin position="33"/>
        <end position="55"/>
    </location>
</feature>
<feature type="transmembrane region" description="Helical" evidence="1">
    <location>
        <begin position="382"/>
        <end position="399"/>
    </location>
</feature>
<feature type="transmembrane region" description="Helical" evidence="1">
    <location>
        <begin position="96"/>
        <end position="118"/>
    </location>
</feature>
<dbReference type="RefSeq" id="WP_182839224.1">
    <property type="nucleotide sequence ID" value="NZ_BAAABQ010000022.1"/>
</dbReference>
<feature type="transmembrane region" description="Helical" evidence="1">
    <location>
        <begin position="61"/>
        <end position="84"/>
    </location>
</feature>
<dbReference type="InterPro" id="IPR046671">
    <property type="entry name" value="DUF6541"/>
</dbReference>
<keyword evidence="1" id="KW-1133">Transmembrane helix</keyword>
<dbReference type="EMBL" id="JACJID010000005">
    <property type="protein sequence ID" value="MBA8929079.1"/>
    <property type="molecule type" value="Genomic_DNA"/>
</dbReference>
<accession>A0ABR6BR85</accession>
<gene>
    <name evidence="2" type="ORF">BC739_006297</name>
</gene>
<feature type="transmembrane region" description="Helical" evidence="1">
    <location>
        <begin position="406"/>
        <end position="424"/>
    </location>
</feature>
<keyword evidence="3" id="KW-1185">Reference proteome</keyword>
<feature type="transmembrane region" description="Helical" evidence="1">
    <location>
        <begin position="6"/>
        <end position="26"/>
    </location>
</feature>
<organism evidence="2 3">
    <name type="scientific">Kutzneria viridogrisea</name>
    <dbReference type="NCBI Taxonomy" id="47990"/>
    <lineage>
        <taxon>Bacteria</taxon>
        <taxon>Bacillati</taxon>
        <taxon>Actinomycetota</taxon>
        <taxon>Actinomycetes</taxon>
        <taxon>Pseudonocardiales</taxon>
        <taxon>Pseudonocardiaceae</taxon>
        <taxon>Kutzneria</taxon>
    </lineage>
</organism>
<dbReference type="Proteomes" id="UP000517916">
    <property type="component" value="Unassembled WGS sequence"/>
</dbReference>
<keyword evidence="1" id="KW-0472">Membrane</keyword>
<comment type="caution">
    <text evidence="2">The sequence shown here is derived from an EMBL/GenBank/DDBJ whole genome shotgun (WGS) entry which is preliminary data.</text>
</comment>
<protein>
    <submittedName>
        <fullName evidence="2">Uncharacterized protein</fullName>
    </submittedName>
</protein>
<keyword evidence="1" id="KW-0812">Transmembrane</keyword>
<feature type="transmembrane region" description="Helical" evidence="1">
    <location>
        <begin position="296"/>
        <end position="313"/>
    </location>
</feature>
<reference evidence="2 3" key="1">
    <citation type="submission" date="2020-08" db="EMBL/GenBank/DDBJ databases">
        <title>Genomic Encyclopedia of Archaeal and Bacterial Type Strains, Phase II (KMG-II): from individual species to whole genera.</title>
        <authorList>
            <person name="Goeker M."/>
        </authorList>
    </citation>
    <scope>NUCLEOTIDE SEQUENCE [LARGE SCALE GENOMIC DNA]</scope>
    <source>
        <strain evidence="2 3">DSM 43850</strain>
    </source>
</reference>
<feature type="transmembrane region" description="Helical" evidence="1">
    <location>
        <begin position="333"/>
        <end position="353"/>
    </location>
</feature>